<accession>A0A4V6KWX5</accession>
<proteinExistence type="predicted"/>
<protein>
    <submittedName>
        <fullName evidence="1">Protease 2</fullName>
        <ecNumber evidence="1">3.4.21.83</ecNumber>
    </submittedName>
</protein>
<dbReference type="EMBL" id="CABEEZ010000127">
    <property type="protein sequence ID" value="VTR53188.1"/>
    <property type="molecule type" value="Genomic_DNA"/>
</dbReference>
<keyword evidence="1" id="KW-0645">Protease</keyword>
<sequence>MDAGHGGKSGRFKAYEDIALEYAFILGAGRINHRGQETARLINPTDSISTCVHIWAEIVDGFQHPTQIARIFQRYLLNRLPTIFAELEFFQQYRPAR</sequence>
<dbReference type="AlphaFoldDB" id="A0A4V6KWX5"/>
<reference evidence="1" key="1">
    <citation type="submission" date="2019-05" db="EMBL/GenBank/DDBJ databases">
        <authorList>
            <consortium name="Pathogen Informatics"/>
        </authorList>
    </citation>
    <scope>NUCLEOTIDE SEQUENCE [LARGE SCALE GENOMIC DNA]</scope>
    <source>
        <strain evidence="1">NCTC12965</strain>
    </source>
</reference>
<dbReference type="GO" id="GO:0006508">
    <property type="term" value="P:proteolysis"/>
    <property type="evidence" value="ECO:0007669"/>
    <property type="project" value="UniProtKB-KW"/>
</dbReference>
<dbReference type="GO" id="GO:0004252">
    <property type="term" value="F:serine-type endopeptidase activity"/>
    <property type="evidence" value="ECO:0007669"/>
    <property type="project" value="UniProtKB-EC"/>
</dbReference>
<organism evidence="1">
    <name type="scientific">Serratia fonticola</name>
    <dbReference type="NCBI Taxonomy" id="47917"/>
    <lineage>
        <taxon>Bacteria</taxon>
        <taxon>Pseudomonadati</taxon>
        <taxon>Pseudomonadota</taxon>
        <taxon>Gammaproteobacteria</taxon>
        <taxon>Enterobacterales</taxon>
        <taxon>Yersiniaceae</taxon>
        <taxon>Serratia</taxon>
    </lineage>
</organism>
<name>A0A4V6KWX5_SERFO</name>
<dbReference type="EC" id="3.4.21.83" evidence="1"/>
<evidence type="ECO:0000313" key="1">
    <source>
        <dbReference type="EMBL" id="VTR53188.1"/>
    </source>
</evidence>
<keyword evidence="1" id="KW-0378">Hydrolase</keyword>
<gene>
    <name evidence="1" type="primary">ptrB_10</name>
    <name evidence="1" type="ORF">NCTC12965_06505</name>
</gene>